<evidence type="ECO:0000313" key="1">
    <source>
        <dbReference type="EMBL" id="HAE7042699.1"/>
    </source>
</evidence>
<name>A0A735L063_SALHO</name>
<reference evidence="1" key="2">
    <citation type="submission" date="2018-07" db="EMBL/GenBank/DDBJ databases">
        <authorList>
            <consortium name="NCBI Pathogen Detection Project"/>
        </authorList>
    </citation>
    <scope>NUCLEOTIDE SEQUENCE</scope>
    <source>
        <strain evidence="1">287-86</strain>
    </source>
</reference>
<comment type="caution">
    <text evidence="1">The sequence shown here is derived from an EMBL/GenBank/DDBJ whole genome shotgun (WGS) entry which is preliminary data.</text>
</comment>
<dbReference type="AlphaFoldDB" id="A0A735L063"/>
<sequence length="99" mass="11293">MTLNIRRSEVNPIQEKLQCTEKWRQVAPAQSEPDFYTGLRGRPVVEAIVCGLPIWAQVFLMPDRCKQQPKTSPTRVPVSVQTQSVLRYNGSFSWQCASQ</sequence>
<gene>
    <name evidence="1" type="ORF">GND47_004289</name>
</gene>
<protein>
    <submittedName>
        <fullName evidence="1">Uncharacterized protein</fullName>
    </submittedName>
</protein>
<accession>A0A735L063</accession>
<reference evidence="1" key="1">
    <citation type="journal article" date="2018" name="Genome Biol.">
        <title>SKESA: strategic k-mer extension for scrupulous assemblies.</title>
        <authorList>
            <person name="Souvorov A."/>
            <person name="Agarwala R."/>
            <person name="Lipman D.J."/>
        </authorList>
    </citation>
    <scope>NUCLEOTIDE SEQUENCE</scope>
    <source>
        <strain evidence="1">287-86</strain>
    </source>
</reference>
<organism evidence="1">
    <name type="scientific">Salmonella enterica subsp. houtenae serovar 16:z4,z32:-</name>
    <dbReference type="NCBI Taxonomy" id="1307497"/>
    <lineage>
        <taxon>Bacteria</taxon>
        <taxon>Pseudomonadati</taxon>
        <taxon>Pseudomonadota</taxon>
        <taxon>Gammaproteobacteria</taxon>
        <taxon>Enterobacterales</taxon>
        <taxon>Enterobacteriaceae</taxon>
        <taxon>Salmonella</taxon>
    </lineage>
</organism>
<proteinExistence type="predicted"/>
<dbReference type="EMBL" id="DAASUE010000039">
    <property type="protein sequence ID" value="HAE7042699.1"/>
    <property type="molecule type" value="Genomic_DNA"/>
</dbReference>